<sequence length="69" mass="7938">MQSQDIYVRLTDPAGKRPSVINYHRVWDKQRFILAQKQIHEERAKGGDVRQVSIATEAEYVAQKQGARA</sequence>
<name>A0A379K4Z1_ECTOL</name>
<gene>
    <name evidence="1" type="ORF">NCTC10860_02081</name>
</gene>
<reference evidence="1 2" key="1">
    <citation type="submission" date="2018-06" db="EMBL/GenBank/DDBJ databases">
        <authorList>
            <consortium name="Pathogen Informatics"/>
            <person name="Doyle S."/>
        </authorList>
    </citation>
    <scope>NUCLEOTIDE SEQUENCE [LARGE SCALE GENOMIC DNA]</scope>
    <source>
        <strain evidence="1 2">NCTC10860</strain>
    </source>
</reference>
<dbReference type="RefSeq" id="WP_084340480.1">
    <property type="nucleotide sequence ID" value="NZ_CP166923.2"/>
</dbReference>
<evidence type="ECO:0000313" key="1">
    <source>
        <dbReference type="EMBL" id="SUD59770.1"/>
    </source>
</evidence>
<proteinExistence type="predicted"/>
<evidence type="ECO:0000313" key="2">
    <source>
        <dbReference type="Proteomes" id="UP000254084"/>
    </source>
</evidence>
<dbReference type="Proteomes" id="UP000254084">
    <property type="component" value="Unassembled WGS sequence"/>
</dbReference>
<protein>
    <submittedName>
        <fullName evidence="1">Uncharacterized protein</fullName>
    </submittedName>
</protein>
<dbReference type="AlphaFoldDB" id="A0A379K4Z1"/>
<accession>A0A379K4Z1</accession>
<organism evidence="1 2">
    <name type="scientific">Ectopseudomonas oleovorans</name>
    <name type="common">Pseudomonas oleovorans</name>
    <dbReference type="NCBI Taxonomy" id="301"/>
    <lineage>
        <taxon>Bacteria</taxon>
        <taxon>Pseudomonadati</taxon>
        <taxon>Pseudomonadota</taxon>
        <taxon>Gammaproteobacteria</taxon>
        <taxon>Pseudomonadales</taxon>
        <taxon>Pseudomonadaceae</taxon>
        <taxon>Ectopseudomonas</taxon>
    </lineage>
</organism>
<dbReference type="EMBL" id="UGUW01000004">
    <property type="protein sequence ID" value="SUD59770.1"/>
    <property type="molecule type" value="Genomic_DNA"/>
</dbReference>